<gene>
    <name evidence="1" type="ORF">F4820DRAFT_468920</name>
</gene>
<protein>
    <submittedName>
        <fullName evidence="1">Cytochrome P450</fullName>
    </submittedName>
</protein>
<sequence>MAMTIGFPSHGIRHNLRLCSLNLALHPYAPVSISPVRNPIVWHRLRQFPGPILAKFSYLWGYFAMRTGRMHHILAKEQHEYGKIMRIGPNELLVYDPETLWHMNSVRSTYGRGNWYASIQFDPYGHSVLSEPDTAKHDRRKAQIGSGYAGKGNVNLEQKVDSQIAILVNILKTKYLNKSGQGIVDFGRLVRFFQIDLVTLVGSGEPWGDLATETDQFDFISIADGVVPFLHSFMMIPLLRDFFASKFFLSLAGPKATDKKGMGRFLGIIKRNVERRFGDSPSRATGQGDMLDEWIKHGLTRRECELELAVQVPAGSETSTTAIRGIMLYLLSAPNAYERLQQEISSGIEGGLISDPITQEEAKRMPYLQAVIHEGLRMVPPATTGFPKKVPAGGDTLCGKFVPAGTDVFVNMWSMLRNKEVFGEDADIFRPERFLEYDTAKKAERVKNIDLAFGHGRWMCPGKTLAWFELNKIFVELLRNFDFQIVNPESPWRCRGYSSFLIDDFWIRVVERSPL</sequence>
<organism evidence="1 2">
    <name type="scientific">Hypoxylon rubiginosum</name>
    <dbReference type="NCBI Taxonomy" id="110542"/>
    <lineage>
        <taxon>Eukaryota</taxon>
        <taxon>Fungi</taxon>
        <taxon>Dikarya</taxon>
        <taxon>Ascomycota</taxon>
        <taxon>Pezizomycotina</taxon>
        <taxon>Sordariomycetes</taxon>
        <taxon>Xylariomycetidae</taxon>
        <taxon>Xylariales</taxon>
        <taxon>Hypoxylaceae</taxon>
        <taxon>Hypoxylon</taxon>
    </lineage>
</organism>
<evidence type="ECO:0000313" key="1">
    <source>
        <dbReference type="EMBL" id="KAI4870322.1"/>
    </source>
</evidence>
<reference evidence="1 2" key="1">
    <citation type="journal article" date="2022" name="New Phytol.">
        <title>Ecological generalism drives hyperdiversity of secondary metabolite gene clusters in xylarialean endophytes.</title>
        <authorList>
            <person name="Franco M.E.E."/>
            <person name="Wisecaver J.H."/>
            <person name="Arnold A.E."/>
            <person name="Ju Y.M."/>
            <person name="Slot J.C."/>
            <person name="Ahrendt S."/>
            <person name="Moore L.P."/>
            <person name="Eastman K.E."/>
            <person name="Scott K."/>
            <person name="Konkel Z."/>
            <person name="Mondo S.J."/>
            <person name="Kuo A."/>
            <person name="Hayes R.D."/>
            <person name="Haridas S."/>
            <person name="Andreopoulos B."/>
            <person name="Riley R."/>
            <person name="LaButti K."/>
            <person name="Pangilinan J."/>
            <person name="Lipzen A."/>
            <person name="Amirebrahimi M."/>
            <person name="Yan J."/>
            <person name="Adam C."/>
            <person name="Keymanesh K."/>
            <person name="Ng V."/>
            <person name="Louie K."/>
            <person name="Northen T."/>
            <person name="Drula E."/>
            <person name="Henrissat B."/>
            <person name="Hsieh H.M."/>
            <person name="Youens-Clark K."/>
            <person name="Lutzoni F."/>
            <person name="Miadlikowska J."/>
            <person name="Eastwood D.C."/>
            <person name="Hamelin R.C."/>
            <person name="Grigoriev I.V."/>
            <person name="U'Ren J.M."/>
        </authorList>
    </citation>
    <scope>NUCLEOTIDE SEQUENCE [LARGE SCALE GENOMIC DNA]</scope>
    <source>
        <strain evidence="1 2">CBS 119005</strain>
    </source>
</reference>
<dbReference type="Proteomes" id="UP001497700">
    <property type="component" value="Unassembled WGS sequence"/>
</dbReference>
<comment type="caution">
    <text evidence="1">The sequence shown here is derived from an EMBL/GenBank/DDBJ whole genome shotgun (WGS) entry which is preliminary data.</text>
</comment>
<name>A0ACB9ZF10_9PEZI</name>
<accession>A0ACB9ZF10</accession>
<keyword evidence="2" id="KW-1185">Reference proteome</keyword>
<proteinExistence type="predicted"/>
<dbReference type="EMBL" id="MU393424">
    <property type="protein sequence ID" value="KAI4870322.1"/>
    <property type="molecule type" value="Genomic_DNA"/>
</dbReference>
<evidence type="ECO:0000313" key="2">
    <source>
        <dbReference type="Proteomes" id="UP001497700"/>
    </source>
</evidence>